<protein>
    <submittedName>
        <fullName evidence="1">Uncharacterized protein</fullName>
    </submittedName>
</protein>
<dbReference type="AlphaFoldDB" id="A8ZM06"/>
<dbReference type="KEGG" id="amr:AM1_B0048"/>
<reference evidence="1 2" key="1">
    <citation type="journal article" date="2008" name="Proc. Natl. Acad. Sci. U.S.A.">
        <title>Niche adaptation and genome expansion in the chlorophyll d-producing cyanobacterium Acaryochloris marina.</title>
        <authorList>
            <person name="Swingley W.D."/>
            <person name="Chen M."/>
            <person name="Cheung P.C."/>
            <person name="Conrad A.L."/>
            <person name="Dejesa L.C."/>
            <person name="Hao J."/>
            <person name="Honchak B.M."/>
            <person name="Karbach L.E."/>
            <person name="Kurdoglu A."/>
            <person name="Lahiri S."/>
            <person name="Mastrian S.D."/>
            <person name="Miyashita H."/>
            <person name="Page L."/>
            <person name="Ramakrishna P."/>
            <person name="Satoh S."/>
            <person name="Sattley W.M."/>
            <person name="Shimada Y."/>
            <person name="Taylor H.L."/>
            <person name="Tomo T."/>
            <person name="Tsuchiya T."/>
            <person name="Wang Z.T."/>
            <person name="Raymond J."/>
            <person name="Mimuro M."/>
            <person name="Blankenship R.E."/>
            <person name="Touchman J.W."/>
        </authorList>
    </citation>
    <scope>NUCLEOTIDE SEQUENCE [LARGE SCALE GENOMIC DNA]</scope>
    <source>
        <strain evidence="2">MBIC 11017</strain>
        <plasmid evidence="2">Plasmid pREB2</plasmid>
    </source>
</reference>
<gene>
    <name evidence="1" type="ordered locus">AM1_B0048</name>
</gene>
<keyword evidence="1" id="KW-0614">Plasmid</keyword>
<geneLocation type="plasmid" evidence="1 2">
    <name>pREB2</name>
</geneLocation>
<sequence length="45" mass="4920">MSLNRKDQAAIIGILEPISSVLNHLALKSSIPDYCSVVEIPRIVD</sequence>
<dbReference type="HOGENOM" id="CLU_3194742_0_0_3"/>
<organism evidence="1 2">
    <name type="scientific">Acaryochloris marina (strain MBIC 11017)</name>
    <dbReference type="NCBI Taxonomy" id="329726"/>
    <lineage>
        <taxon>Bacteria</taxon>
        <taxon>Bacillati</taxon>
        <taxon>Cyanobacteriota</taxon>
        <taxon>Cyanophyceae</taxon>
        <taxon>Acaryochloridales</taxon>
        <taxon>Acaryochloridaceae</taxon>
        <taxon>Acaryochloris</taxon>
    </lineage>
</organism>
<dbReference type="EMBL" id="CP000839">
    <property type="protein sequence ID" value="ABW31774.1"/>
    <property type="molecule type" value="Genomic_DNA"/>
</dbReference>
<evidence type="ECO:0000313" key="1">
    <source>
        <dbReference type="EMBL" id="ABW31774.1"/>
    </source>
</evidence>
<name>A8ZM06_ACAM1</name>
<accession>A8ZM06</accession>
<dbReference type="Proteomes" id="UP000000268">
    <property type="component" value="Plasmid pREB2"/>
</dbReference>
<evidence type="ECO:0000313" key="2">
    <source>
        <dbReference type="Proteomes" id="UP000000268"/>
    </source>
</evidence>
<keyword evidence="2" id="KW-1185">Reference proteome</keyword>
<proteinExistence type="predicted"/>